<gene>
    <name evidence="1" type="ORF">AFUS01_LOCUS9060</name>
</gene>
<dbReference type="AlphaFoldDB" id="A0A8J2K4B0"/>
<proteinExistence type="predicted"/>
<evidence type="ECO:0000313" key="1">
    <source>
        <dbReference type="EMBL" id="CAG7719754.1"/>
    </source>
</evidence>
<dbReference type="EMBL" id="CAJVCH010064306">
    <property type="protein sequence ID" value="CAG7719754.1"/>
    <property type="molecule type" value="Genomic_DNA"/>
</dbReference>
<organism evidence="1 2">
    <name type="scientific">Allacma fusca</name>
    <dbReference type="NCBI Taxonomy" id="39272"/>
    <lineage>
        <taxon>Eukaryota</taxon>
        <taxon>Metazoa</taxon>
        <taxon>Ecdysozoa</taxon>
        <taxon>Arthropoda</taxon>
        <taxon>Hexapoda</taxon>
        <taxon>Collembola</taxon>
        <taxon>Symphypleona</taxon>
        <taxon>Sminthuridae</taxon>
        <taxon>Allacma</taxon>
    </lineage>
</organism>
<reference evidence="1" key="1">
    <citation type="submission" date="2021-06" db="EMBL/GenBank/DDBJ databases">
        <authorList>
            <person name="Hodson N. C."/>
            <person name="Mongue J. A."/>
            <person name="Jaron S. K."/>
        </authorList>
    </citation>
    <scope>NUCLEOTIDE SEQUENCE</scope>
</reference>
<protein>
    <submittedName>
        <fullName evidence="1">Uncharacterized protein</fullName>
    </submittedName>
</protein>
<accession>A0A8J2K4B0</accession>
<keyword evidence="2" id="KW-1185">Reference proteome</keyword>
<sequence>MSESEYAIETLEPLRESLEFGISTASSAESGGSLEMKTLQEVVEQMRSDNVGPNASEEPIQKIFSTLRSRCPDVPSCGVILTNCSTLNLSNLFFWTKR</sequence>
<dbReference type="Proteomes" id="UP000708208">
    <property type="component" value="Unassembled WGS sequence"/>
</dbReference>
<name>A0A8J2K4B0_9HEXA</name>
<evidence type="ECO:0000313" key="2">
    <source>
        <dbReference type="Proteomes" id="UP000708208"/>
    </source>
</evidence>
<comment type="caution">
    <text evidence="1">The sequence shown here is derived from an EMBL/GenBank/DDBJ whole genome shotgun (WGS) entry which is preliminary data.</text>
</comment>